<keyword evidence="4" id="KW-1185">Reference proteome</keyword>
<name>E0VMI8_PEDHC</name>
<dbReference type="KEGG" id="phu:Phum_PHUM310610"/>
<organism>
    <name type="scientific">Pediculus humanus subsp. corporis</name>
    <name type="common">Body louse</name>
    <dbReference type="NCBI Taxonomy" id="121224"/>
    <lineage>
        <taxon>Eukaryota</taxon>
        <taxon>Metazoa</taxon>
        <taxon>Ecdysozoa</taxon>
        <taxon>Arthropoda</taxon>
        <taxon>Hexapoda</taxon>
        <taxon>Insecta</taxon>
        <taxon>Pterygota</taxon>
        <taxon>Neoptera</taxon>
        <taxon>Paraneoptera</taxon>
        <taxon>Psocodea</taxon>
        <taxon>Troctomorpha</taxon>
        <taxon>Phthiraptera</taxon>
        <taxon>Anoplura</taxon>
        <taxon>Pediculidae</taxon>
        <taxon>Pediculus</taxon>
    </lineage>
</organism>
<dbReference type="InParanoid" id="E0VMI8"/>
<dbReference type="RefSeq" id="XP_002427332.1">
    <property type="nucleotide sequence ID" value="XM_002427287.1"/>
</dbReference>
<dbReference type="GeneID" id="8235890"/>
<reference evidence="2" key="2">
    <citation type="submission" date="2007-04" db="EMBL/GenBank/DDBJ databases">
        <title>The genome of the human body louse.</title>
        <authorList>
            <consortium name="The Human Body Louse Genome Consortium"/>
            <person name="Kirkness E."/>
            <person name="Walenz B."/>
            <person name="Hass B."/>
            <person name="Bruggner R."/>
            <person name="Strausberg R."/>
        </authorList>
    </citation>
    <scope>NUCLEOTIDE SEQUENCE</scope>
    <source>
        <strain evidence="2">USDA</strain>
    </source>
</reference>
<reference evidence="2" key="1">
    <citation type="submission" date="2007-04" db="EMBL/GenBank/DDBJ databases">
        <title>Annotation of Pediculus humanus corporis strain USDA.</title>
        <authorList>
            <person name="Kirkness E."/>
            <person name="Hannick L."/>
            <person name="Hass B."/>
            <person name="Bruggner R."/>
            <person name="Lawson D."/>
            <person name="Bidwell S."/>
            <person name="Joardar V."/>
            <person name="Caler E."/>
            <person name="Walenz B."/>
            <person name="Inman J."/>
            <person name="Schobel S."/>
            <person name="Galinsky K."/>
            <person name="Amedeo P."/>
            <person name="Strausberg R."/>
        </authorList>
    </citation>
    <scope>NUCLEOTIDE SEQUENCE</scope>
    <source>
        <strain evidence="2">USDA</strain>
    </source>
</reference>
<proteinExistence type="predicted"/>
<dbReference type="EMBL" id="AAZO01003606">
    <property type="status" value="NOT_ANNOTATED_CDS"/>
    <property type="molecule type" value="Genomic_DNA"/>
</dbReference>
<dbReference type="AlphaFoldDB" id="E0VMI8"/>
<evidence type="ECO:0000313" key="4">
    <source>
        <dbReference type="Proteomes" id="UP000009046"/>
    </source>
</evidence>
<dbReference type="EMBL" id="DS235312">
    <property type="protein sequence ID" value="EEB14594.1"/>
    <property type="molecule type" value="Genomic_DNA"/>
</dbReference>
<reference evidence="3" key="3">
    <citation type="submission" date="2021-02" db="UniProtKB">
        <authorList>
            <consortium name="EnsemblMetazoa"/>
        </authorList>
    </citation>
    <scope>IDENTIFICATION</scope>
    <source>
        <strain evidence="3">USDA</strain>
    </source>
</reference>
<dbReference type="HOGENOM" id="CLU_2239817_0_0_1"/>
<protein>
    <submittedName>
        <fullName evidence="2">Predicted protein</fullName>
    </submittedName>
</protein>
<dbReference type="VEuPathDB" id="VectorBase:PHUM310610"/>
<keyword evidence="1" id="KW-0812">Transmembrane</keyword>
<gene>
    <name evidence="3" type="primary">8235890</name>
    <name evidence="2" type="ORF">Phum_PHUM310610</name>
</gene>
<evidence type="ECO:0000313" key="3">
    <source>
        <dbReference type="EnsemblMetazoa" id="PHUM310610-PA"/>
    </source>
</evidence>
<dbReference type="Proteomes" id="UP000009046">
    <property type="component" value="Unassembled WGS sequence"/>
</dbReference>
<evidence type="ECO:0000313" key="2">
    <source>
        <dbReference type="EMBL" id="EEB14594.1"/>
    </source>
</evidence>
<dbReference type="OrthoDB" id="6625616at2759"/>
<evidence type="ECO:0000256" key="1">
    <source>
        <dbReference type="SAM" id="Phobius"/>
    </source>
</evidence>
<dbReference type="EnsemblMetazoa" id="PHUM310610-RA">
    <property type="protein sequence ID" value="PHUM310610-PA"/>
    <property type="gene ID" value="PHUM310610"/>
</dbReference>
<feature type="transmembrane region" description="Helical" evidence="1">
    <location>
        <begin position="12"/>
        <end position="34"/>
    </location>
</feature>
<dbReference type="CTD" id="8235890"/>
<accession>E0VMI8</accession>
<keyword evidence="1" id="KW-0472">Membrane</keyword>
<keyword evidence="1" id="KW-1133">Transmembrane helix</keyword>
<sequence length="105" mass="12130">MALLPFFLKSLFFLAIKSLIAGKAALILVVYHLLKNAKTGNENDKITVSHYGYKEGEEYGAWINRRNYNVAEQSSTSKPPEIPYKIPPEIHYKRQRIKTQEYLIT</sequence>